<name>A0AAW6FUM4_9FIRM</name>
<protein>
    <submittedName>
        <fullName evidence="1">HAD family hydrolase</fullName>
    </submittedName>
</protein>
<dbReference type="GO" id="GO:0006281">
    <property type="term" value="P:DNA repair"/>
    <property type="evidence" value="ECO:0007669"/>
    <property type="project" value="TreeGrafter"/>
</dbReference>
<dbReference type="RefSeq" id="WP_195191494.1">
    <property type="nucleotide sequence ID" value="NZ_JADMUL010000021.1"/>
</dbReference>
<dbReference type="SUPFAM" id="SSF56784">
    <property type="entry name" value="HAD-like"/>
    <property type="match status" value="1"/>
</dbReference>
<keyword evidence="1" id="KW-0378">Hydrolase</keyword>
<dbReference type="InterPro" id="IPR036412">
    <property type="entry name" value="HAD-like_sf"/>
</dbReference>
<dbReference type="Pfam" id="PF13419">
    <property type="entry name" value="HAD_2"/>
    <property type="match status" value="1"/>
</dbReference>
<dbReference type="EMBL" id="JAQNCK010000020">
    <property type="protein sequence ID" value="MDC0828620.1"/>
    <property type="molecule type" value="Genomic_DNA"/>
</dbReference>
<dbReference type="PANTHER" id="PTHR43434:SF1">
    <property type="entry name" value="PHOSPHOGLYCOLATE PHOSPHATASE"/>
    <property type="match status" value="1"/>
</dbReference>
<dbReference type="PANTHER" id="PTHR43434">
    <property type="entry name" value="PHOSPHOGLYCOLATE PHOSPHATASE"/>
    <property type="match status" value="1"/>
</dbReference>
<dbReference type="InterPro" id="IPR023198">
    <property type="entry name" value="PGP-like_dom2"/>
</dbReference>
<dbReference type="Gene3D" id="1.10.150.240">
    <property type="entry name" value="Putative phosphatase, domain 2"/>
    <property type="match status" value="1"/>
</dbReference>
<gene>
    <name evidence="1" type="ORF">POG00_07835</name>
</gene>
<dbReference type="SFLD" id="SFLDG01129">
    <property type="entry name" value="C1.5:_HAD__Beta-PGM__Phosphata"/>
    <property type="match status" value="1"/>
</dbReference>
<evidence type="ECO:0000313" key="2">
    <source>
        <dbReference type="Proteomes" id="UP001220658"/>
    </source>
</evidence>
<dbReference type="InterPro" id="IPR050155">
    <property type="entry name" value="HAD-like_hydrolase_sf"/>
</dbReference>
<dbReference type="InterPro" id="IPR041492">
    <property type="entry name" value="HAD_2"/>
</dbReference>
<accession>A0AAW6FUM4</accession>
<dbReference type="InterPro" id="IPR023214">
    <property type="entry name" value="HAD_sf"/>
</dbReference>
<dbReference type="Gene3D" id="3.40.50.1000">
    <property type="entry name" value="HAD superfamily/HAD-like"/>
    <property type="match status" value="1"/>
</dbReference>
<reference evidence="1" key="1">
    <citation type="submission" date="2023-01" db="EMBL/GenBank/DDBJ databases">
        <title>Human gut microbiome strain richness.</title>
        <authorList>
            <person name="Chen-Liaw A."/>
        </authorList>
    </citation>
    <scope>NUCLEOTIDE SEQUENCE</scope>
    <source>
        <strain evidence="1">D55st1_G4_D55t1_190419</strain>
    </source>
</reference>
<proteinExistence type="predicted"/>
<dbReference type="Proteomes" id="UP001220658">
    <property type="component" value="Unassembled WGS sequence"/>
</dbReference>
<dbReference type="SFLD" id="SFLDS00003">
    <property type="entry name" value="Haloacid_Dehalogenase"/>
    <property type="match status" value="1"/>
</dbReference>
<dbReference type="GO" id="GO:0008967">
    <property type="term" value="F:phosphoglycolate phosphatase activity"/>
    <property type="evidence" value="ECO:0007669"/>
    <property type="project" value="TreeGrafter"/>
</dbReference>
<comment type="caution">
    <text evidence="1">The sequence shown here is derived from an EMBL/GenBank/DDBJ whole genome shotgun (WGS) entry which is preliminary data.</text>
</comment>
<organism evidence="1 2">
    <name type="scientific">Faecalitalea cylindroides</name>
    <dbReference type="NCBI Taxonomy" id="39483"/>
    <lineage>
        <taxon>Bacteria</taxon>
        <taxon>Bacillati</taxon>
        <taxon>Bacillota</taxon>
        <taxon>Erysipelotrichia</taxon>
        <taxon>Erysipelotrichales</taxon>
        <taxon>Erysipelotrichaceae</taxon>
        <taxon>Faecalitalea</taxon>
    </lineage>
</organism>
<evidence type="ECO:0000313" key="1">
    <source>
        <dbReference type="EMBL" id="MDC0828620.1"/>
    </source>
</evidence>
<dbReference type="AlphaFoldDB" id="A0AAW6FUM4"/>
<sequence length="208" mass="24116">MKNDFCLIFDMDGTLWDATGSILNSANEVLEKEKGWKDYLDLDTLSRVMGLEIEEIANIYFPELEQEEKMDLIYKVMDNENLYLSKHGGILYPNVESTLQILSQKYDLMIVTNAQGGYTDAMYQSHGLKKYFTDELTYGETMKPKGQNISLIMERNNYQKAYYIGDTQKDKDACEFAKIPFVYASYGFGDVKDYDKKIDSFEELLNLF</sequence>